<evidence type="ECO:0000313" key="2">
    <source>
        <dbReference type="EMBL" id="TGO37616.1"/>
    </source>
</evidence>
<dbReference type="Proteomes" id="UP000297814">
    <property type="component" value="Unassembled WGS sequence"/>
</dbReference>
<name>A0A4Z1GL21_9HELO</name>
<proteinExistence type="predicted"/>
<sequence>MLPVATWVPTPSYAPLKRDEQSEECEAEEDGVSQKPQALKRASTYLAIINLSSGNLSESQFSPNFLRTIQKLHHRVV</sequence>
<accession>A0A4Z1GL21</accession>
<comment type="caution">
    <text evidence="2">The sequence shown here is derived from an EMBL/GenBank/DDBJ whole genome shotgun (WGS) entry which is preliminary data.</text>
</comment>
<keyword evidence="3" id="KW-1185">Reference proteome</keyword>
<protein>
    <submittedName>
        <fullName evidence="2">Uncharacterized protein</fullName>
    </submittedName>
</protein>
<evidence type="ECO:0000313" key="3">
    <source>
        <dbReference type="Proteomes" id="UP000297814"/>
    </source>
</evidence>
<feature type="compositionally biased region" description="Acidic residues" evidence="1">
    <location>
        <begin position="21"/>
        <end position="31"/>
    </location>
</feature>
<dbReference type="AlphaFoldDB" id="A0A4Z1GL21"/>
<evidence type="ECO:0000256" key="1">
    <source>
        <dbReference type="SAM" id="MobiDB-lite"/>
    </source>
</evidence>
<reference evidence="2 3" key="1">
    <citation type="submission" date="2017-12" db="EMBL/GenBank/DDBJ databases">
        <title>Comparative genomics of Botrytis spp.</title>
        <authorList>
            <person name="Valero-Jimenez C.A."/>
            <person name="Tapia P."/>
            <person name="Veloso J."/>
            <person name="Silva-Moreno E."/>
            <person name="Staats M."/>
            <person name="Valdes J.H."/>
            <person name="Van Kan J.A.L."/>
        </authorList>
    </citation>
    <scope>NUCLEOTIDE SEQUENCE [LARGE SCALE GENOMIC DNA]</scope>
    <source>
        <strain evidence="2 3">Bh0001</strain>
    </source>
</reference>
<gene>
    <name evidence="2" type="ORF">BHYA_0093g00010</name>
</gene>
<feature type="region of interest" description="Disordered" evidence="1">
    <location>
        <begin position="13"/>
        <end position="36"/>
    </location>
</feature>
<dbReference type="EMBL" id="PQXK01000093">
    <property type="protein sequence ID" value="TGO37616.1"/>
    <property type="molecule type" value="Genomic_DNA"/>
</dbReference>
<organism evidence="2 3">
    <name type="scientific">Botrytis hyacinthi</name>
    <dbReference type="NCBI Taxonomy" id="278943"/>
    <lineage>
        <taxon>Eukaryota</taxon>
        <taxon>Fungi</taxon>
        <taxon>Dikarya</taxon>
        <taxon>Ascomycota</taxon>
        <taxon>Pezizomycotina</taxon>
        <taxon>Leotiomycetes</taxon>
        <taxon>Helotiales</taxon>
        <taxon>Sclerotiniaceae</taxon>
        <taxon>Botrytis</taxon>
    </lineage>
</organism>